<dbReference type="InterPro" id="IPR058922">
    <property type="entry name" value="WHD_DRP"/>
</dbReference>
<evidence type="ECO:0000256" key="5">
    <source>
        <dbReference type="ARBA" id="ARBA00022821"/>
    </source>
</evidence>
<dbReference type="Pfam" id="PF00931">
    <property type="entry name" value="NB-ARC"/>
    <property type="match status" value="1"/>
</dbReference>
<dbReference type="SUPFAM" id="SSF52540">
    <property type="entry name" value="P-loop containing nucleoside triphosphate hydrolases"/>
    <property type="match status" value="1"/>
</dbReference>
<dbReference type="EMBL" id="JACGWJ010000001">
    <property type="protein sequence ID" value="KAL0441904.1"/>
    <property type="molecule type" value="Genomic_DNA"/>
</dbReference>
<comment type="caution">
    <text evidence="10">The sequence shown here is derived from an EMBL/GenBank/DDBJ whole genome shotgun (WGS) entry which is preliminary data.</text>
</comment>
<keyword evidence="6" id="KW-0067">ATP-binding</keyword>
<dbReference type="InterPro" id="IPR002182">
    <property type="entry name" value="NB-ARC"/>
</dbReference>
<dbReference type="Gene3D" id="3.80.10.10">
    <property type="entry name" value="Ribonuclease Inhibitor"/>
    <property type="match status" value="1"/>
</dbReference>
<dbReference type="PANTHER" id="PTHR23155">
    <property type="entry name" value="DISEASE RESISTANCE PROTEIN RP"/>
    <property type="match status" value="1"/>
</dbReference>
<dbReference type="AlphaFoldDB" id="A0AAW2WJ58"/>
<dbReference type="InterPro" id="IPR027417">
    <property type="entry name" value="P-loop_NTPase"/>
</dbReference>
<dbReference type="Gene3D" id="1.10.8.430">
    <property type="entry name" value="Helical domain of apoptotic protease-activating factors"/>
    <property type="match status" value="1"/>
</dbReference>
<dbReference type="InterPro" id="IPR055414">
    <property type="entry name" value="LRR_R13L4/SHOC2-like"/>
</dbReference>
<reference evidence="10" key="2">
    <citation type="journal article" date="2024" name="Plant">
        <title>Genomic evolution and insights into agronomic trait innovations of Sesamum species.</title>
        <authorList>
            <person name="Miao H."/>
            <person name="Wang L."/>
            <person name="Qu L."/>
            <person name="Liu H."/>
            <person name="Sun Y."/>
            <person name="Le M."/>
            <person name="Wang Q."/>
            <person name="Wei S."/>
            <person name="Zheng Y."/>
            <person name="Lin W."/>
            <person name="Duan Y."/>
            <person name="Cao H."/>
            <person name="Xiong S."/>
            <person name="Wang X."/>
            <person name="Wei L."/>
            <person name="Li C."/>
            <person name="Ma Q."/>
            <person name="Ju M."/>
            <person name="Zhao R."/>
            <person name="Li G."/>
            <person name="Mu C."/>
            <person name="Tian Q."/>
            <person name="Mei H."/>
            <person name="Zhang T."/>
            <person name="Gao T."/>
            <person name="Zhang H."/>
        </authorList>
    </citation>
    <scope>NUCLEOTIDE SEQUENCE</scope>
    <source>
        <strain evidence="10">G02</strain>
    </source>
</reference>
<keyword evidence="5" id="KW-0611">Plant defense</keyword>
<sequence>MMDDYMVGFEDEIETLIGYLTEENKELDVISIFGVGGIGKTTMARAIFRHPRIEYNFPVRLWVYVSSDYRVKDIFLTMLRDLSWITEDMYDKTEREIAQTLHARLEKEKFLLVLDDVWTTEAWDDLQIAFPKTNKMSKILITTRPSDVAIYVNPNRSRHKLRFLHRVESWKLLQLLVFGKHKCFPNELEDIGADIALQCKGLPFAIKLVSGVLRKTISVGEMEVVKVLWTKVAQKIKTSVYKAMGVVSLSYLALPCNLKPCILYLGMFPEDFEIPVERLILLWIAEGFIQKKPRISLEETAMEYLEDLIARNLITIDKVSATGRIKTCRVHDFILDFCRDKTSKYLCYRIQEKDEKIYGDSVSKLQRIRRVSISSKFVISFLSSQPDGPHVRSFLHSSREEIILLPENVSAIPDAFKLLRVLDVRAITFTRFPFYLTQLVHLRYIALSSDFKVLPEAISKLWNIQTIIVFTSSRILEIKADILKMIYLRHQETNASIILRKKGESGNGESIQVLANLSPESCTGDLFVRTNNLKKLGIRGRLTILLDDMSGSCPFDNLEKLHQLENLKLLNDVHIHPDEVKLPCLPPPNKFPPQLISLTLSYTLLEWEQMSVLGMLDHLRVLKLKNSAFRGERWGAVDGGFRQLEVFQIQYTDLVVWKASSHHFPKLQHLKLRNCEELEALPFGLAKISSLQVIDLYRTTKSAIASARKIQNEIESLGGRLKLSIFPIDE</sequence>
<dbReference type="Gene3D" id="3.40.50.300">
    <property type="entry name" value="P-loop containing nucleotide triphosphate hydrolases"/>
    <property type="match status" value="1"/>
</dbReference>
<comment type="similarity">
    <text evidence="1">Belongs to the disease resistance NB-LRR family.</text>
</comment>
<dbReference type="Pfam" id="PF23598">
    <property type="entry name" value="LRR_14"/>
    <property type="match status" value="1"/>
</dbReference>
<evidence type="ECO:0000259" key="8">
    <source>
        <dbReference type="Pfam" id="PF23559"/>
    </source>
</evidence>
<evidence type="ECO:0000313" key="10">
    <source>
        <dbReference type="EMBL" id="KAL0441904.1"/>
    </source>
</evidence>
<dbReference type="Pfam" id="PF23559">
    <property type="entry name" value="WHD_DRP"/>
    <property type="match status" value="1"/>
</dbReference>
<keyword evidence="3" id="KW-0677">Repeat</keyword>
<reference evidence="10" key="1">
    <citation type="submission" date="2020-06" db="EMBL/GenBank/DDBJ databases">
        <authorList>
            <person name="Li T."/>
            <person name="Hu X."/>
            <person name="Zhang T."/>
            <person name="Song X."/>
            <person name="Zhang H."/>
            <person name="Dai N."/>
            <person name="Sheng W."/>
            <person name="Hou X."/>
            <person name="Wei L."/>
        </authorList>
    </citation>
    <scope>NUCLEOTIDE SEQUENCE</scope>
    <source>
        <strain evidence="10">G02</strain>
        <tissue evidence="10">Leaf</tissue>
    </source>
</reference>
<dbReference type="InterPro" id="IPR042197">
    <property type="entry name" value="Apaf_helical"/>
</dbReference>
<dbReference type="FunFam" id="3.40.50.300:FF:001091">
    <property type="entry name" value="Probable disease resistance protein At1g61300"/>
    <property type="match status" value="1"/>
</dbReference>
<dbReference type="GO" id="GO:0051607">
    <property type="term" value="P:defense response to virus"/>
    <property type="evidence" value="ECO:0007669"/>
    <property type="project" value="UniProtKB-ARBA"/>
</dbReference>
<organism evidence="10">
    <name type="scientific">Sesamum radiatum</name>
    <name type="common">Black benniseed</name>
    <dbReference type="NCBI Taxonomy" id="300843"/>
    <lineage>
        <taxon>Eukaryota</taxon>
        <taxon>Viridiplantae</taxon>
        <taxon>Streptophyta</taxon>
        <taxon>Embryophyta</taxon>
        <taxon>Tracheophyta</taxon>
        <taxon>Spermatophyta</taxon>
        <taxon>Magnoliopsida</taxon>
        <taxon>eudicotyledons</taxon>
        <taxon>Gunneridae</taxon>
        <taxon>Pentapetalae</taxon>
        <taxon>asterids</taxon>
        <taxon>lamiids</taxon>
        <taxon>Lamiales</taxon>
        <taxon>Pedaliaceae</taxon>
        <taxon>Sesamum</taxon>
    </lineage>
</organism>
<evidence type="ECO:0000256" key="2">
    <source>
        <dbReference type="ARBA" id="ARBA00022614"/>
    </source>
</evidence>
<evidence type="ECO:0000259" key="7">
    <source>
        <dbReference type="Pfam" id="PF00931"/>
    </source>
</evidence>
<feature type="domain" description="Disease resistance R13L4/SHOC-2-like LRR" evidence="9">
    <location>
        <begin position="390"/>
        <end position="703"/>
    </location>
</feature>
<accession>A0AAW2WJ58</accession>
<feature type="domain" description="NB-ARC" evidence="7">
    <location>
        <begin position="10"/>
        <end position="181"/>
    </location>
</feature>
<dbReference type="InterPro" id="IPR036388">
    <property type="entry name" value="WH-like_DNA-bd_sf"/>
</dbReference>
<evidence type="ECO:0000256" key="3">
    <source>
        <dbReference type="ARBA" id="ARBA00022737"/>
    </source>
</evidence>
<dbReference type="GO" id="GO:0005524">
    <property type="term" value="F:ATP binding"/>
    <property type="evidence" value="ECO:0007669"/>
    <property type="project" value="UniProtKB-KW"/>
</dbReference>
<protein>
    <submittedName>
        <fullName evidence="10">Late blight resistance proteinR1A-10</fullName>
    </submittedName>
</protein>
<name>A0AAW2WJ58_SESRA</name>
<dbReference type="FunFam" id="1.10.10.10:FF:000322">
    <property type="entry name" value="Probable disease resistance protein At1g63360"/>
    <property type="match status" value="1"/>
</dbReference>
<dbReference type="PRINTS" id="PR00364">
    <property type="entry name" value="DISEASERSIST"/>
</dbReference>
<proteinExistence type="inferred from homology"/>
<evidence type="ECO:0000256" key="6">
    <source>
        <dbReference type="ARBA" id="ARBA00022840"/>
    </source>
</evidence>
<dbReference type="GO" id="GO:0043531">
    <property type="term" value="F:ADP binding"/>
    <property type="evidence" value="ECO:0007669"/>
    <property type="project" value="InterPro"/>
</dbReference>
<keyword evidence="4" id="KW-0547">Nucleotide-binding</keyword>
<dbReference type="Gene3D" id="1.10.10.10">
    <property type="entry name" value="Winged helix-like DNA-binding domain superfamily/Winged helix DNA-binding domain"/>
    <property type="match status" value="1"/>
</dbReference>
<evidence type="ECO:0000256" key="4">
    <source>
        <dbReference type="ARBA" id="ARBA00022741"/>
    </source>
</evidence>
<dbReference type="InterPro" id="IPR044974">
    <property type="entry name" value="Disease_R_plants"/>
</dbReference>
<dbReference type="SUPFAM" id="SSF52058">
    <property type="entry name" value="L domain-like"/>
    <property type="match status" value="1"/>
</dbReference>
<dbReference type="InterPro" id="IPR032675">
    <property type="entry name" value="LRR_dom_sf"/>
</dbReference>
<evidence type="ECO:0000259" key="9">
    <source>
        <dbReference type="Pfam" id="PF23598"/>
    </source>
</evidence>
<dbReference type="PANTHER" id="PTHR23155:SF1193">
    <property type="entry name" value="DISEASE RESISTANCE PROTEIN RPP13-RELATED"/>
    <property type="match status" value="1"/>
</dbReference>
<evidence type="ECO:0000256" key="1">
    <source>
        <dbReference type="ARBA" id="ARBA00008894"/>
    </source>
</evidence>
<feature type="domain" description="Disease resistance protein winged helix" evidence="8">
    <location>
        <begin position="267"/>
        <end position="337"/>
    </location>
</feature>
<gene>
    <name evidence="10" type="ORF">Sradi_0129300</name>
</gene>
<dbReference type="GO" id="GO:0098542">
    <property type="term" value="P:defense response to other organism"/>
    <property type="evidence" value="ECO:0007669"/>
    <property type="project" value="TreeGrafter"/>
</dbReference>
<keyword evidence="2" id="KW-0433">Leucine-rich repeat</keyword>